<dbReference type="InterPro" id="IPR036869">
    <property type="entry name" value="J_dom_sf"/>
</dbReference>
<reference evidence="2 3" key="1">
    <citation type="submission" date="2020-02" db="EMBL/GenBank/DDBJ databases">
        <title>Draft genome sequence of Haematococcus lacustris strain NIES-144.</title>
        <authorList>
            <person name="Morimoto D."/>
            <person name="Nakagawa S."/>
            <person name="Yoshida T."/>
            <person name="Sawayama S."/>
        </authorList>
    </citation>
    <scope>NUCLEOTIDE SEQUENCE [LARGE SCALE GENOMIC DNA]</scope>
    <source>
        <strain evidence="2 3">NIES-144</strain>
    </source>
</reference>
<dbReference type="InterPro" id="IPR001623">
    <property type="entry name" value="DnaJ_domain"/>
</dbReference>
<proteinExistence type="predicted"/>
<comment type="caution">
    <text evidence="2">The sequence shown here is derived from an EMBL/GenBank/DDBJ whole genome shotgun (WGS) entry which is preliminary data.</text>
</comment>
<gene>
    <name evidence="2" type="ORF">HaLaN_12972</name>
</gene>
<dbReference type="SMART" id="SM00271">
    <property type="entry name" value="DnaJ"/>
    <property type="match status" value="1"/>
</dbReference>
<dbReference type="Proteomes" id="UP000485058">
    <property type="component" value="Unassembled WGS sequence"/>
</dbReference>
<evidence type="ECO:0000259" key="1">
    <source>
        <dbReference type="PROSITE" id="PS50076"/>
    </source>
</evidence>
<evidence type="ECO:0000313" key="3">
    <source>
        <dbReference type="Proteomes" id="UP000485058"/>
    </source>
</evidence>
<keyword evidence="3" id="KW-1185">Reference proteome</keyword>
<dbReference type="PANTHER" id="PTHR24074">
    <property type="entry name" value="CO-CHAPERONE PROTEIN DJLA"/>
    <property type="match status" value="1"/>
</dbReference>
<sequence>MPCASVSPTCDDSEDADASSCTLLCRLDLWRFREPTVDWRGWVHCAQSAVLAVPFDVLILPPVQMWHPDRHRHTEDDEVAKRRFQRIQAAYEVLRDESRRGHYDLRLLDQLHVQYSMRMSMLGVVCRDCEWSLPICHNRRQEYSTLVSSLLDSLVLTAYGGLTIPCKYYRGAQPGTARATCRACAGLLNLMKQERCPVSNETRTLSRVVRRASSLSAASANHCVLAAKCMLGVSNITQQVTPAIGGTPMAREITSNSFLHG</sequence>
<dbReference type="Gene3D" id="1.10.287.110">
    <property type="entry name" value="DnaJ domain"/>
    <property type="match status" value="1"/>
</dbReference>
<dbReference type="InterPro" id="IPR050817">
    <property type="entry name" value="DjlA_DnaK_co-chaperone"/>
</dbReference>
<dbReference type="SUPFAM" id="SSF46565">
    <property type="entry name" value="Chaperone J-domain"/>
    <property type="match status" value="1"/>
</dbReference>
<organism evidence="2 3">
    <name type="scientific">Haematococcus lacustris</name>
    <name type="common">Green alga</name>
    <name type="synonym">Haematococcus pluvialis</name>
    <dbReference type="NCBI Taxonomy" id="44745"/>
    <lineage>
        <taxon>Eukaryota</taxon>
        <taxon>Viridiplantae</taxon>
        <taxon>Chlorophyta</taxon>
        <taxon>core chlorophytes</taxon>
        <taxon>Chlorophyceae</taxon>
        <taxon>CS clade</taxon>
        <taxon>Chlamydomonadales</taxon>
        <taxon>Haematococcaceae</taxon>
        <taxon>Haematococcus</taxon>
    </lineage>
</organism>
<accession>A0A699ZBW6</accession>
<protein>
    <submittedName>
        <fullName evidence="2">Chaperone protein dnaJ 1, mitochondrial</fullName>
    </submittedName>
</protein>
<dbReference type="InterPro" id="IPR018253">
    <property type="entry name" value="DnaJ_domain_CS"/>
</dbReference>
<name>A0A699ZBW6_HAELA</name>
<dbReference type="AlphaFoldDB" id="A0A699ZBW6"/>
<dbReference type="PROSITE" id="PS00636">
    <property type="entry name" value="DNAJ_1"/>
    <property type="match status" value="1"/>
</dbReference>
<dbReference type="PROSITE" id="PS50076">
    <property type="entry name" value="DNAJ_2"/>
    <property type="match status" value="1"/>
</dbReference>
<dbReference type="CDD" id="cd06257">
    <property type="entry name" value="DnaJ"/>
    <property type="match status" value="1"/>
</dbReference>
<dbReference type="EMBL" id="BLLF01001012">
    <property type="protein sequence ID" value="GFH16538.1"/>
    <property type="molecule type" value="Genomic_DNA"/>
</dbReference>
<dbReference type="Pfam" id="PF00226">
    <property type="entry name" value="DnaJ"/>
    <property type="match status" value="1"/>
</dbReference>
<evidence type="ECO:0000313" key="2">
    <source>
        <dbReference type="EMBL" id="GFH16538.1"/>
    </source>
</evidence>
<feature type="domain" description="J" evidence="1">
    <location>
        <begin position="28"/>
        <end position="107"/>
    </location>
</feature>